<dbReference type="SUPFAM" id="SSF53686">
    <property type="entry name" value="Tryptophan synthase beta subunit-like PLP-dependent enzymes"/>
    <property type="match status" value="1"/>
</dbReference>
<dbReference type="Pfam" id="PF05810">
    <property type="entry name" value="NinF"/>
    <property type="match status" value="1"/>
</dbReference>
<feature type="binding site" evidence="9">
    <location>
        <position position="136"/>
    </location>
    <ligand>
        <name>pyridoxal 5'-phosphate</name>
        <dbReference type="ChEBI" id="CHEBI:597326"/>
    </ligand>
</feature>
<evidence type="ECO:0000259" key="11">
    <source>
        <dbReference type="Pfam" id="PF00291"/>
    </source>
</evidence>
<evidence type="ECO:0000256" key="1">
    <source>
        <dbReference type="ARBA" id="ARBA00001933"/>
    </source>
</evidence>
<dbReference type="InterPro" id="IPR004450">
    <property type="entry name" value="Thr_synthase-like"/>
</dbReference>
<dbReference type="CDD" id="cd01563">
    <property type="entry name" value="Thr-synth_1"/>
    <property type="match status" value="1"/>
</dbReference>
<dbReference type="STRING" id="1817883.A3G31_11825"/>
<evidence type="ECO:0000256" key="8">
    <source>
        <dbReference type="PIRNR" id="PIRNR038945"/>
    </source>
</evidence>
<dbReference type="PANTHER" id="PTHR48078:SF6">
    <property type="entry name" value="L-THREONINE DEHYDRATASE CATABOLIC TDCB"/>
    <property type="match status" value="1"/>
</dbReference>
<evidence type="ECO:0000313" key="12">
    <source>
        <dbReference type="EMBL" id="OGL52696.1"/>
    </source>
</evidence>
<dbReference type="PANTHER" id="PTHR48078">
    <property type="entry name" value="THREONINE DEHYDRATASE, MITOCHONDRIAL-RELATED"/>
    <property type="match status" value="1"/>
</dbReference>
<comment type="pathway">
    <text evidence="8">Amino-acid biosynthesis; L-threonine biosynthesis; L-threonine from L-aspartate: step 5/5.</text>
</comment>
<feature type="binding site" evidence="9">
    <location>
        <position position="375"/>
    </location>
    <ligand>
        <name>pyridoxal 5'-phosphate</name>
        <dbReference type="ChEBI" id="CHEBI:597326"/>
    </ligand>
</feature>
<comment type="similarity">
    <text evidence="2 8">Belongs to the threonine synthase family.</text>
</comment>
<organism evidence="12 13">
    <name type="scientific">Candidatus Schekmanbacteria bacterium RIFCSPLOWO2_12_FULL_38_15</name>
    <dbReference type="NCBI Taxonomy" id="1817883"/>
    <lineage>
        <taxon>Bacteria</taxon>
        <taxon>Candidatus Schekmaniibacteriota</taxon>
    </lineage>
</organism>
<dbReference type="InterPro" id="IPR050147">
    <property type="entry name" value="Ser/Thr_Dehydratase"/>
</dbReference>
<dbReference type="Proteomes" id="UP000178082">
    <property type="component" value="Unassembled WGS sequence"/>
</dbReference>
<keyword evidence="8" id="KW-0791">Threonine biosynthesis</keyword>
<dbReference type="Pfam" id="PF00291">
    <property type="entry name" value="PALP"/>
    <property type="match status" value="1"/>
</dbReference>
<evidence type="ECO:0000256" key="6">
    <source>
        <dbReference type="ARBA" id="ARBA00049144"/>
    </source>
</evidence>
<evidence type="ECO:0000256" key="3">
    <source>
        <dbReference type="ARBA" id="ARBA00018679"/>
    </source>
</evidence>
<dbReference type="InterPro" id="IPR008712">
    <property type="entry name" value="NinF"/>
</dbReference>
<dbReference type="Gene3D" id="3.40.50.1100">
    <property type="match status" value="2"/>
</dbReference>
<dbReference type="GO" id="GO:0009088">
    <property type="term" value="P:threonine biosynthetic process"/>
    <property type="evidence" value="ECO:0007669"/>
    <property type="project" value="UniProtKB-UniRule"/>
</dbReference>
<dbReference type="EMBL" id="MGDI01000031">
    <property type="protein sequence ID" value="OGL52696.1"/>
    <property type="molecule type" value="Genomic_DNA"/>
</dbReference>
<dbReference type="NCBIfam" id="TIGR00260">
    <property type="entry name" value="thrC"/>
    <property type="match status" value="1"/>
</dbReference>
<comment type="function">
    <text evidence="8">Catalyzes the gamma-elimination of phosphate from L-phosphohomoserine and the beta-addition of water to produce L-threonine.</text>
</comment>
<feature type="modified residue" description="N6-(pyridoxal phosphate)lysine" evidence="10">
    <location>
        <position position="110"/>
    </location>
</feature>
<reference evidence="12 13" key="1">
    <citation type="journal article" date="2016" name="Nat. Commun.">
        <title>Thousands of microbial genomes shed light on interconnected biogeochemical processes in an aquifer system.</title>
        <authorList>
            <person name="Anantharaman K."/>
            <person name="Brown C.T."/>
            <person name="Hug L.A."/>
            <person name="Sharon I."/>
            <person name="Castelle C.J."/>
            <person name="Probst A.J."/>
            <person name="Thomas B.C."/>
            <person name="Singh A."/>
            <person name="Wilkins M.J."/>
            <person name="Karaoz U."/>
            <person name="Brodie E.L."/>
            <person name="Williams K.H."/>
            <person name="Hubbard S.S."/>
            <person name="Banfield J.F."/>
        </authorList>
    </citation>
    <scope>NUCLEOTIDE SEQUENCE [LARGE SCALE GENOMIC DNA]</scope>
</reference>
<dbReference type="GO" id="GO:0004795">
    <property type="term" value="F:threonine synthase activity"/>
    <property type="evidence" value="ECO:0007669"/>
    <property type="project" value="UniProtKB-UniRule"/>
</dbReference>
<comment type="cofactor">
    <cofactor evidence="1 8 9">
        <name>pyridoxal 5'-phosphate</name>
        <dbReference type="ChEBI" id="CHEBI:597326"/>
    </cofactor>
</comment>
<evidence type="ECO:0000256" key="9">
    <source>
        <dbReference type="PIRSR" id="PIRSR038945-1"/>
    </source>
</evidence>
<dbReference type="GO" id="GO:0006565">
    <property type="term" value="P:L-serine catabolic process"/>
    <property type="evidence" value="ECO:0007669"/>
    <property type="project" value="TreeGrafter"/>
</dbReference>
<comment type="catalytic activity">
    <reaction evidence="6 8">
        <text>O-phospho-L-homoserine + H2O = L-threonine + phosphate</text>
        <dbReference type="Rhea" id="RHEA:10840"/>
        <dbReference type="ChEBI" id="CHEBI:15377"/>
        <dbReference type="ChEBI" id="CHEBI:43474"/>
        <dbReference type="ChEBI" id="CHEBI:57590"/>
        <dbReference type="ChEBI" id="CHEBI:57926"/>
        <dbReference type="EC" id="4.2.3.1"/>
    </reaction>
</comment>
<evidence type="ECO:0000256" key="7">
    <source>
        <dbReference type="NCBIfam" id="TIGR00260"/>
    </source>
</evidence>
<comment type="caution">
    <text evidence="12">The sequence shown here is derived from an EMBL/GenBank/DDBJ whole genome shotgun (WGS) entry which is preliminary data.</text>
</comment>
<dbReference type="AlphaFoldDB" id="A0A1F7SFW6"/>
<keyword evidence="8" id="KW-0028">Amino-acid biosynthesis</keyword>
<dbReference type="GO" id="GO:0006567">
    <property type="term" value="P:L-threonine catabolic process"/>
    <property type="evidence" value="ECO:0007669"/>
    <property type="project" value="TreeGrafter"/>
</dbReference>
<evidence type="ECO:0000256" key="2">
    <source>
        <dbReference type="ARBA" id="ARBA00005517"/>
    </source>
</evidence>
<feature type="domain" description="Tryptophan synthase beta chain-like PALP" evidence="11">
    <location>
        <begin position="75"/>
        <end position="376"/>
    </location>
</feature>
<dbReference type="UniPathway" id="UPA00050">
    <property type="reaction ID" value="UER00065"/>
</dbReference>
<protein>
    <recommendedName>
        <fullName evidence="3 7">Threonine synthase</fullName>
        <ecNumber evidence="7 8">4.2.3.1</ecNumber>
    </recommendedName>
</protein>
<keyword evidence="5 8" id="KW-0456">Lyase</keyword>
<dbReference type="GO" id="GO:0009097">
    <property type="term" value="P:isoleucine biosynthetic process"/>
    <property type="evidence" value="ECO:0007669"/>
    <property type="project" value="TreeGrafter"/>
</dbReference>
<keyword evidence="4 8" id="KW-0663">Pyridoxal phosphate</keyword>
<gene>
    <name evidence="12" type="ORF">A3G31_11825</name>
</gene>
<dbReference type="GO" id="GO:0004794">
    <property type="term" value="F:threonine deaminase activity"/>
    <property type="evidence" value="ECO:0007669"/>
    <property type="project" value="TreeGrafter"/>
</dbReference>
<proteinExistence type="inferred from homology"/>
<name>A0A1F7SFW6_9BACT</name>
<dbReference type="GO" id="GO:0003941">
    <property type="term" value="F:L-serine ammonia-lyase activity"/>
    <property type="evidence" value="ECO:0007669"/>
    <property type="project" value="TreeGrafter"/>
</dbReference>
<evidence type="ECO:0000256" key="10">
    <source>
        <dbReference type="PIRSR" id="PIRSR038945-2"/>
    </source>
</evidence>
<dbReference type="FunFam" id="3.40.50.1100:FF:000012">
    <property type="entry name" value="Threonine synthase"/>
    <property type="match status" value="1"/>
</dbReference>
<evidence type="ECO:0000256" key="5">
    <source>
        <dbReference type="ARBA" id="ARBA00023239"/>
    </source>
</evidence>
<evidence type="ECO:0000256" key="4">
    <source>
        <dbReference type="ARBA" id="ARBA00022898"/>
    </source>
</evidence>
<accession>A0A1F7SFW6</accession>
<sequence length="411" mass="44457">MDKVKGLICRECGSEYPADPIHVCEFCFGPLEVNYNYENIKKKLTRKEIEKGPKSLWRYIDLLPVKGDALVGSNAGFTPMVKAKNLGNKLGLDELYLKNDTVNHPTLSFKDRVVAIALTKAKEFGFDTVACASTGNLANSVAAHAAEAGLKCYVFIPGDLEAGKVLGSLVYNPTLVAVNGNYDDVNRLCSEIAGEYRWAFVNINIRPYYAEGSKTLAYETAEQLGWRAPDQVVVPVASGSLLTKIWKGFKEFQMLGIIKELHTVVNGAQAYGCSPVAAAFKAGTEFIKPVKPNTIAKSIAIGNPADGYYSLKAVKESKGVFETVTDDEAVEGIKLLAATEGIFAETAGGVTVATLKKLAEAGKIKKRDMTVAYITGNGLKTQEAVVNSLSSPLKIEPHLSDFQEKLNKLES</sequence>
<dbReference type="EC" id="4.2.3.1" evidence="7 8"/>
<evidence type="ECO:0000313" key="13">
    <source>
        <dbReference type="Proteomes" id="UP000178082"/>
    </source>
</evidence>
<dbReference type="InterPro" id="IPR036052">
    <property type="entry name" value="TrpB-like_PALP_sf"/>
</dbReference>
<dbReference type="InterPro" id="IPR001926">
    <property type="entry name" value="TrpB-like_PALP"/>
</dbReference>
<dbReference type="InterPro" id="IPR026260">
    <property type="entry name" value="Thr_Synthase_bac/arc"/>
</dbReference>
<dbReference type="PIRSF" id="PIRSF038945">
    <property type="entry name" value="Thr_synthase"/>
    <property type="match status" value="1"/>
</dbReference>